<dbReference type="Ensembl" id="ENSPMRT00000000391.1">
    <property type="protein sequence ID" value="ENSPMRP00000000369.1"/>
    <property type="gene ID" value="ENSPMRG00000000283.1"/>
</dbReference>
<evidence type="ECO:0000313" key="8">
    <source>
        <dbReference type="Proteomes" id="UP000472272"/>
    </source>
</evidence>
<dbReference type="InterPro" id="IPR007237">
    <property type="entry name" value="CD20-like"/>
</dbReference>
<dbReference type="GeneTree" id="ENSGT00940000162329"/>
<feature type="transmembrane region" description="Helical" evidence="6">
    <location>
        <begin position="185"/>
        <end position="210"/>
    </location>
</feature>
<sequence length="252" mass="26747">MANRTIVFLPPNCNNINQAGQGASNTVLQLPETALYGGQQLGGPDNQPQQNGQVGAMETLRYVETKSLGVIQIMIGLVHIGFGAVSLVLLPNHTAFAALGGYPFWAGLFFIVSGSLAVSAEKHLNTSLVKCSVGMNITSSIMALVGIVLYLTELSLNSAFKNCGHLNQDKYSCERSYQIGTGLGILLFLFTSLEFCIAVSTTHFGCLAVCCNNERAITFMQYTIYHGGMNPVEGNPAPPATSAALSSKEDAC</sequence>
<accession>A0A670HKN4</accession>
<evidence type="ECO:0008006" key="9">
    <source>
        <dbReference type="Google" id="ProtNLM"/>
    </source>
</evidence>
<protein>
    <recommendedName>
        <fullName evidence="9">Membrane spanning 4-domains A8</fullName>
    </recommendedName>
</protein>
<name>A0A670HKN4_PODMU</name>
<evidence type="ECO:0000313" key="7">
    <source>
        <dbReference type="Ensembl" id="ENSPMRP00000000369.1"/>
    </source>
</evidence>
<dbReference type="OMA" id="SHEFRAF"/>
<keyword evidence="5 6" id="KW-0472">Membrane</keyword>
<comment type="subcellular location">
    <subcellularLocation>
        <location evidence="1">Membrane</location>
        <topology evidence="1">Multi-pass membrane protein</topology>
    </subcellularLocation>
</comment>
<dbReference type="PANTHER" id="PTHR23320:SF155">
    <property type="entry name" value="MEMBRANE-SPANNING 4-DOMAINS SUBFAMILY A MEMBER 8"/>
    <property type="match status" value="1"/>
</dbReference>
<evidence type="ECO:0000256" key="2">
    <source>
        <dbReference type="ARBA" id="ARBA00009565"/>
    </source>
</evidence>
<dbReference type="InterPro" id="IPR030417">
    <property type="entry name" value="MS4A"/>
</dbReference>
<evidence type="ECO:0000256" key="5">
    <source>
        <dbReference type="ARBA" id="ARBA00023136"/>
    </source>
</evidence>
<dbReference type="Pfam" id="PF04103">
    <property type="entry name" value="CD20"/>
    <property type="match status" value="1"/>
</dbReference>
<dbReference type="AlphaFoldDB" id="A0A670HKN4"/>
<feature type="transmembrane region" description="Helical" evidence="6">
    <location>
        <begin position="67"/>
        <end position="90"/>
    </location>
</feature>
<dbReference type="PANTHER" id="PTHR23320">
    <property type="entry name" value="MEMBRANE-SPANNING 4-DOMAINS SUBFAMILY A MS4A -RELATED"/>
    <property type="match status" value="1"/>
</dbReference>
<dbReference type="Proteomes" id="UP000472272">
    <property type="component" value="Chromosome 1"/>
</dbReference>
<evidence type="ECO:0000256" key="1">
    <source>
        <dbReference type="ARBA" id="ARBA00004141"/>
    </source>
</evidence>
<keyword evidence="3 6" id="KW-0812">Transmembrane</keyword>
<reference evidence="7 8" key="1">
    <citation type="journal article" date="2019" name="Proc. Natl. Acad. Sci. U.S.A.">
        <title>Regulatory changes in pterin and carotenoid genes underlie balanced color polymorphisms in the wall lizard.</title>
        <authorList>
            <person name="Andrade P."/>
            <person name="Pinho C."/>
            <person name="Perez I de Lanuza G."/>
            <person name="Afonso S."/>
            <person name="Brejcha J."/>
            <person name="Rubin C.J."/>
            <person name="Wallerman O."/>
            <person name="Pereira P."/>
            <person name="Sabatino S.J."/>
            <person name="Bellati A."/>
            <person name="Pellitteri-Rosa D."/>
            <person name="Bosakova Z."/>
            <person name="Bunikis I."/>
            <person name="Carretero M.A."/>
            <person name="Feiner N."/>
            <person name="Marsik P."/>
            <person name="Pauperio F."/>
            <person name="Salvi D."/>
            <person name="Soler L."/>
            <person name="While G.M."/>
            <person name="Uller T."/>
            <person name="Font E."/>
            <person name="Andersson L."/>
            <person name="Carneiro M."/>
        </authorList>
    </citation>
    <scope>NUCLEOTIDE SEQUENCE</scope>
</reference>
<dbReference type="GO" id="GO:0005886">
    <property type="term" value="C:plasma membrane"/>
    <property type="evidence" value="ECO:0007669"/>
    <property type="project" value="TreeGrafter"/>
</dbReference>
<organism evidence="7 8">
    <name type="scientific">Podarcis muralis</name>
    <name type="common">Wall lizard</name>
    <name type="synonym">Lacerta muralis</name>
    <dbReference type="NCBI Taxonomy" id="64176"/>
    <lineage>
        <taxon>Eukaryota</taxon>
        <taxon>Metazoa</taxon>
        <taxon>Chordata</taxon>
        <taxon>Craniata</taxon>
        <taxon>Vertebrata</taxon>
        <taxon>Euteleostomi</taxon>
        <taxon>Lepidosauria</taxon>
        <taxon>Squamata</taxon>
        <taxon>Bifurcata</taxon>
        <taxon>Unidentata</taxon>
        <taxon>Episquamata</taxon>
        <taxon>Laterata</taxon>
        <taxon>Lacertibaenia</taxon>
        <taxon>Lacertidae</taxon>
        <taxon>Podarcis</taxon>
    </lineage>
</organism>
<dbReference type="GO" id="GO:0007166">
    <property type="term" value="P:cell surface receptor signaling pathway"/>
    <property type="evidence" value="ECO:0007669"/>
    <property type="project" value="TreeGrafter"/>
</dbReference>
<evidence type="ECO:0000256" key="3">
    <source>
        <dbReference type="ARBA" id="ARBA00022692"/>
    </source>
</evidence>
<feature type="transmembrane region" description="Helical" evidence="6">
    <location>
        <begin position="102"/>
        <end position="120"/>
    </location>
</feature>
<feature type="transmembrane region" description="Helical" evidence="6">
    <location>
        <begin position="132"/>
        <end position="152"/>
    </location>
</feature>
<keyword evidence="4 6" id="KW-1133">Transmembrane helix</keyword>
<reference evidence="7" key="3">
    <citation type="submission" date="2025-09" db="UniProtKB">
        <authorList>
            <consortium name="Ensembl"/>
        </authorList>
    </citation>
    <scope>IDENTIFICATION</scope>
</reference>
<evidence type="ECO:0000256" key="4">
    <source>
        <dbReference type="ARBA" id="ARBA00022989"/>
    </source>
</evidence>
<keyword evidence="8" id="KW-1185">Reference proteome</keyword>
<reference evidence="7" key="2">
    <citation type="submission" date="2025-08" db="UniProtKB">
        <authorList>
            <consortium name="Ensembl"/>
        </authorList>
    </citation>
    <scope>IDENTIFICATION</scope>
</reference>
<comment type="similarity">
    <text evidence="2">Belongs to the MS4A family.</text>
</comment>
<evidence type="ECO:0000256" key="6">
    <source>
        <dbReference type="SAM" id="Phobius"/>
    </source>
</evidence>
<proteinExistence type="inferred from homology"/>